<dbReference type="Proteomes" id="UP000236161">
    <property type="component" value="Unassembled WGS sequence"/>
</dbReference>
<dbReference type="Pfam" id="PF01535">
    <property type="entry name" value="PPR"/>
    <property type="match status" value="5"/>
</dbReference>
<feature type="repeat" description="PPR" evidence="2">
    <location>
        <begin position="5"/>
        <end position="39"/>
    </location>
</feature>
<feature type="repeat" description="PPR" evidence="2">
    <location>
        <begin position="75"/>
        <end position="105"/>
    </location>
</feature>
<dbReference type="InterPro" id="IPR002885">
    <property type="entry name" value="PPR_rpt"/>
</dbReference>
<dbReference type="EMBL" id="KZ451998">
    <property type="protein sequence ID" value="PKA53440.1"/>
    <property type="molecule type" value="Genomic_DNA"/>
</dbReference>
<dbReference type="PROSITE" id="PS51375">
    <property type="entry name" value="PPR"/>
    <property type="match status" value="3"/>
</dbReference>
<keyword evidence="1" id="KW-0677">Repeat</keyword>
<dbReference type="PANTHER" id="PTHR47926:SF510">
    <property type="entry name" value="PENTATRICOPEPTIDE REPEAT-CONTAINING PROTEIN"/>
    <property type="match status" value="1"/>
</dbReference>
<dbReference type="FunFam" id="1.25.40.10:FF:000184">
    <property type="entry name" value="Pentatricopeptide repeat-containing protein, chloroplastic"/>
    <property type="match status" value="1"/>
</dbReference>
<accession>A0A2I0AD18</accession>
<evidence type="ECO:0000256" key="2">
    <source>
        <dbReference type="PROSITE-ProRule" id="PRU00708"/>
    </source>
</evidence>
<dbReference type="OrthoDB" id="185373at2759"/>
<reference evidence="3 4" key="1">
    <citation type="journal article" date="2017" name="Nature">
        <title>The Apostasia genome and the evolution of orchids.</title>
        <authorList>
            <person name="Zhang G.Q."/>
            <person name="Liu K.W."/>
            <person name="Li Z."/>
            <person name="Lohaus R."/>
            <person name="Hsiao Y.Y."/>
            <person name="Niu S.C."/>
            <person name="Wang J.Y."/>
            <person name="Lin Y.C."/>
            <person name="Xu Q."/>
            <person name="Chen L.J."/>
            <person name="Yoshida K."/>
            <person name="Fujiwara S."/>
            <person name="Wang Z.W."/>
            <person name="Zhang Y.Q."/>
            <person name="Mitsuda N."/>
            <person name="Wang M."/>
            <person name="Liu G.H."/>
            <person name="Pecoraro L."/>
            <person name="Huang H.X."/>
            <person name="Xiao X.J."/>
            <person name="Lin M."/>
            <person name="Wu X.Y."/>
            <person name="Wu W.L."/>
            <person name="Chen Y.Y."/>
            <person name="Chang S.B."/>
            <person name="Sakamoto S."/>
            <person name="Ohme-Takagi M."/>
            <person name="Yagi M."/>
            <person name="Zeng S.J."/>
            <person name="Shen C.Y."/>
            <person name="Yeh C.M."/>
            <person name="Luo Y.B."/>
            <person name="Tsai W.C."/>
            <person name="Van de Peer Y."/>
            <person name="Liu Z.J."/>
        </authorList>
    </citation>
    <scope>NUCLEOTIDE SEQUENCE [LARGE SCALE GENOMIC DNA]</scope>
    <source>
        <strain evidence="4">cv. Shenzhen</strain>
        <tissue evidence="3">Stem</tissue>
    </source>
</reference>
<dbReference type="InterPro" id="IPR046960">
    <property type="entry name" value="PPR_At4g14850-like_plant"/>
</dbReference>
<sequence length="331" mass="36317">MPSRDLVSWTSLIDGCVKNGLPEDALEIFRRMQVERIDSDYVTVIGVAAACGDLGALGHGIWLHRFALSRGLHANVRVGNSLIDMYSRCGRVDFARQVFYEMPSRTLVTWNSMIVGFAANGCSEEALIHFSALQRSEIRPDGVSFTGALTACSHAGMVGEGLRLYKLMQREYRIPARVEHYGCVVDLLGRAGLLEEAMRLVEEMPVKPNEVVLGSLMAACREHGDVGMAERLMGFLLEVRPETDSNYVLLSNIYAAMGRWEGVGKVRSLMKDLGVKKKPGCSAVEVGCSVHEFVAGDGGHPQTEEIYSLLGLLHLDMELHGYEPVEAIGQS</sequence>
<dbReference type="GO" id="GO:0016787">
    <property type="term" value="F:hydrolase activity"/>
    <property type="evidence" value="ECO:0007669"/>
    <property type="project" value="UniProtKB-KW"/>
</dbReference>
<evidence type="ECO:0000313" key="4">
    <source>
        <dbReference type="Proteomes" id="UP000236161"/>
    </source>
</evidence>
<dbReference type="NCBIfam" id="TIGR00756">
    <property type="entry name" value="PPR"/>
    <property type="match status" value="4"/>
</dbReference>
<proteinExistence type="predicted"/>
<dbReference type="InterPro" id="IPR046848">
    <property type="entry name" value="E_motif"/>
</dbReference>
<feature type="repeat" description="PPR" evidence="2">
    <location>
        <begin position="106"/>
        <end position="140"/>
    </location>
</feature>
<dbReference type="Pfam" id="PF20431">
    <property type="entry name" value="E_motif"/>
    <property type="match status" value="1"/>
</dbReference>
<dbReference type="EC" id="3.6.1.-" evidence="3"/>
<dbReference type="AlphaFoldDB" id="A0A2I0AD18"/>
<name>A0A2I0AD18_9ASPA</name>
<gene>
    <name evidence="3" type="primary">PDE247</name>
    <name evidence="3" type="ORF">AXF42_Ash012382</name>
</gene>
<evidence type="ECO:0000313" key="3">
    <source>
        <dbReference type="EMBL" id="PKA53440.1"/>
    </source>
</evidence>
<protein>
    <submittedName>
        <fullName evidence="3">Pentatricopeptide repeat-containing protein</fullName>
        <ecNumber evidence="3">3.6.1.-</ecNumber>
    </submittedName>
</protein>
<evidence type="ECO:0000256" key="1">
    <source>
        <dbReference type="ARBA" id="ARBA00022737"/>
    </source>
</evidence>
<keyword evidence="4" id="KW-1185">Reference proteome</keyword>
<organism evidence="3 4">
    <name type="scientific">Apostasia shenzhenica</name>
    <dbReference type="NCBI Taxonomy" id="1088818"/>
    <lineage>
        <taxon>Eukaryota</taxon>
        <taxon>Viridiplantae</taxon>
        <taxon>Streptophyta</taxon>
        <taxon>Embryophyta</taxon>
        <taxon>Tracheophyta</taxon>
        <taxon>Spermatophyta</taxon>
        <taxon>Magnoliopsida</taxon>
        <taxon>Liliopsida</taxon>
        <taxon>Asparagales</taxon>
        <taxon>Orchidaceae</taxon>
        <taxon>Apostasioideae</taxon>
        <taxon>Apostasia</taxon>
    </lineage>
</organism>
<keyword evidence="3" id="KW-0378">Hydrolase</keyword>
<dbReference type="GO" id="GO:0009451">
    <property type="term" value="P:RNA modification"/>
    <property type="evidence" value="ECO:0007669"/>
    <property type="project" value="InterPro"/>
</dbReference>
<dbReference type="Gene3D" id="1.25.40.10">
    <property type="entry name" value="Tetratricopeptide repeat domain"/>
    <property type="match status" value="3"/>
</dbReference>
<dbReference type="PANTHER" id="PTHR47926">
    <property type="entry name" value="PENTATRICOPEPTIDE REPEAT-CONTAINING PROTEIN"/>
    <property type="match status" value="1"/>
</dbReference>
<dbReference type="InterPro" id="IPR011990">
    <property type="entry name" value="TPR-like_helical_dom_sf"/>
</dbReference>
<dbReference type="GO" id="GO:0003723">
    <property type="term" value="F:RNA binding"/>
    <property type="evidence" value="ECO:0007669"/>
    <property type="project" value="InterPro"/>
</dbReference>